<evidence type="ECO:0008006" key="3">
    <source>
        <dbReference type="Google" id="ProtNLM"/>
    </source>
</evidence>
<dbReference type="EMBL" id="BAABFT010000002">
    <property type="protein sequence ID" value="GAA4313454.1"/>
    <property type="molecule type" value="Genomic_DNA"/>
</dbReference>
<evidence type="ECO:0000313" key="1">
    <source>
        <dbReference type="EMBL" id="GAA4313454.1"/>
    </source>
</evidence>
<proteinExistence type="predicted"/>
<organism evidence="1 2">
    <name type="scientific">Mucilaginibacter gynuensis</name>
    <dbReference type="NCBI Taxonomy" id="1302236"/>
    <lineage>
        <taxon>Bacteria</taxon>
        <taxon>Pseudomonadati</taxon>
        <taxon>Bacteroidota</taxon>
        <taxon>Sphingobacteriia</taxon>
        <taxon>Sphingobacteriales</taxon>
        <taxon>Sphingobacteriaceae</taxon>
        <taxon>Mucilaginibacter</taxon>
    </lineage>
</organism>
<keyword evidence="2" id="KW-1185">Reference proteome</keyword>
<accession>A0ABP8FY46</accession>
<sequence>MLVIGLLVIGATSCKKDKSEKSKEKIEGKWFVTKTSLILYKNDKQATQSEDTDFGDKTAFIQFNSNATGRIEDTGHGYNFNYNVNGSDIQLTNQKFDDNANTGSDQIPSSFTITRVTSTELVLHSEISYKILNDNYRSVQDIYLNK</sequence>
<dbReference type="Proteomes" id="UP001500582">
    <property type="component" value="Unassembled WGS sequence"/>
</dbReference>
<comment type="caution">
    <text evidence="1">The sequence shown here is derived from an EMBL/GenBank/DDBJ whole genome shotgun (WGS) entry which is preliminary data.</text>
</comment>
<protein>
    <recommendedName>
        <fullName evidence="3">Lipocalin-like domain-containing protein</fullName>
    </recommendedName>
</protein>
<name>A0ABP8FY46_9SPHI</name>
<evidence type="ECO:0000313" key="2">
    <source>
        <dbReference type="Proteomes" id="UP001500582"/>
    </source>
</evidence>
<reference evidence="2" key="1">
    <citation type="journal article" date="2019" name="Int. J. Syst. Evol. Microbiol.">
        <title>The Global Catalogue of Microorganisms (GCM) 10K type strain sequencing project: providing services to taxonomists for standard genome sequencing and annotation.</title>
        <authorList>
            <consortium name="The Broad Institute Genomics Platform"/>
            <consortium name="The Broad Institute Genome Sequencing Center for Infectious Disease"/>
            <person name="Wu L."/>
            <person name="Ma J."/>
        </authorList>
    </citation>
    <scope>NUCLEOTIDE SEQUENCE [LARGE SCALE GENOMIC DNA]</scope>
    <source>
        <strain evidence="2">JCM 17705</strain>
    </source>
</reference>
<gene>
    <name evidence="1" type="ORF">GCM10023149_09230</name>
</gene>